<organism evidence="3 4">
    <name type="scientific">Phytophthora fragariaefolia</name>
    <dbReference type="NCBI Taxonomy" id="1490495"/>
    <lineage>
        <taxon>Eukaryota</taxon>
        <taxon>Sar</taxon>
        <taxon>Stramenopiles</taxon>
        <taxon>Oomycota</taxon>
        <taxon>Peronosporomycetes</taxon>
        <taxon>Peronosporales</taxon>
        <taxon>Peronosporaceae</taxon>
        <taxon>Phytophthora</taxon>
    </lineage>
</organism>
<dbReference type="InterPro" id="IPR043128">
    <property type="entry name" value="Rev_trsase/Diguanyl_cyclase"/>
</dbReference>
<proteinExistence type="predicted"/>
<sequence>MTAFMTWEHAAQAAAGNTSSSQQQGGCRGNYGSRGGDGARGANGGAAACVSNSGRNNGASSPPTRCGRGGGPAQGVASSNPEWKIGGSKHKKNAEPSQLQKMCRLEVEAREGTAANDTENDGNRHGTRTVLPTMRPTNTAEIILYLEANARVAEELGQTLDGAEKLRGILHARADNFRAEFGHDPPLRDATMKIRLKKGAAPVRSQPRRYLPNDLAFLDRHTASLLKYGLIYQNRRSRWASAPQIVKRMDQAVNPTTDPRMKLDTRSVKERTEQMPWPMPVLEVVLGKLEGVSQSVLCAGLVPGLLAAVPASRLSSAVLVLFAWLDDILGLAEDEDALLDVLDTDTVLKRFVTFGLTLHAKKCPFLSIEIKWCGRIVSGDGVRHYPDRIQGLAGMQLPTTAGGAAAVPVRGELDAPEYSLIPRITVKLYDALEHTEQRAGPRKKLNCHESGSNRSDVVRPKLAVWRRFGVVCSGWCPWHPNATA</sequence>
<dbReference type="EMBL" id="BSXT01013630">
    <property type="protein sequence ID" value="GMF88802.1"/>
    <property type="molecule type" value="Genomic_DNA"/>
</dbReference>
<dbReference type="EMBL" id="BSXT01000634">
    <property type="protein sequence ID" value="GMF31486.1"/>
    <property type="molecule type" value="Genomic_DNA"/>
</dbReference>
<evidence type="ECO:0000256" key="1">
    <source>
        <dbReference type="SAM" id="MobiDB-lite"/>
    </source>
</evidence>
<feature type="region of interest" description="Disordered" evidence="1">
    <location>
        <begin position="112"/>
        <end position="131"/>
    </location>
</feature>
<name>A0A9W6YH56_9STRA</name>
<evidence type="ECO:0000313" key="2">
    <source>
        <dbReference type="EMBL" id="GMF31486.1"/>
    </source>
</evidence>
<feature type="compositionally biased region" description="Polar residues" evidence="1">
    <location>
        <begin position="15"/>
        <end position="24"/>
    </location>
</feature>
<dbReference type="Proteomes" id="UP001165121">
    <property type="component" value="Unassembled WGS sequence"/>
</dbReference>
<dbReference type="PANTHER" id="PTHR33064">
    <property type="entry name" value="POL PROTEIN"/>
    <property type="match status" value="1"/>
</dbReference>
<dbReference type="PANTHER" id="PTHR33064:SF37">
    <property type="entry name" value="RIBONUCLEASE H"/>
    <property type="match status" value="1"/>
</dbReference>
<gene>
    <name evidence="2" type="ORF">Pfra01_000724300</name>
    <name evidence="3" type="ORF">Pfra01_002892100</name>
</gene>
<accession>A0A9W6YH56</accession>
<dbReference type="InterPro" id="IPR043502">
    <property type="entry name" value="DNA/RNA_pol_sf"/>
</dbReference>
<reference evidence="3" key="1">
    <citation type="submission" date="2023-04" db="EMBL/GenBank/DDBJ databases">
        <title>Phytophthora fragariaefolia NBRC 109709.</title>
        <authorList>
            <person name="Ichikawa N."/>
            <person name="Sato H."/>
            <person name="Tonouchi N."/>
        </authorList>
    </citation>
    <scope>NUCLEOTIDE SEQUENCE</scope>
    <source>
        <strain evidence="3">NBRC 109709</strain>
    </source>
</reference>
<dbReference type="SUPFAM" id="SSF56672">
    <property type="entry name" value="DNA/RNA polymerases"/>
    <property type="match status" value="1"/>
</dbReference>
<feature type="compositionally biased region" description="Polar residues" evidence="1">
    <location>
        <begin position="50"/>
        <end position="63"/>
    </location>
</feature>
<protein>
    <submittedName>
        <fullName evidence="3">Unnamed protein product</fullName>
    </submittedName>
</protein>
<dbReference type="Gene3D" id="3.10.10.10">
    <property type="entry name" value="HIV Type 1 Reverse Transcriptase, subunit A, domain 1"/>
    <property type="match status" value="1"/>
</dbReference>
<evidence type="ECO:0000313" key="3">
    <source>
        <dbReference type="EMBL" id="GMF88802.1"/>
    </source>
</evidence>
<dbReference type="InterPro" id="IPR051320">
    <property type="entry name" value="Viral_Replic_Matur_Polypro"/>
</dbReference>
<feature type="compositionally biased region" description="Gly residues" evidence="1">
    <location>
        <begin position="26"/>
        <end position="44"/>
    </location>
</feature>
<evidence type="ECO:0000313" key="4">
    <source>
        <dbReference type="Proteomes" id="UP001165121"/>
    </source>
</evidence>
<comment type="caution">
    <text evidence="3">The sequence shown here is derived from an EMBL/GenBank/DDBJ whole genome shotgun (WGS) entry which is preliminary data.</text>
</comment>
<feature type="region of interest" description="Disordered" evidence="1">
    <location>
        <begin position="14"/>
        <end position="99"/>
    </location>
</feature>
<keyword evidence="4" id="KW-1185">Reference proteome</keyword>
<dbReference type="OrthoDB" id="116054at2759"/>
<dbReference type="Gene3D" id="3.30.70.270">
    <property type="match status" value="1"/>
</dbReference>
<dbReference type="AlphaFoldDB" id="A0A9W6YH56"/>